<dbReference type="Pfam" id="PF03372">
    <property type="entry name" value="Exo_endo_phos"/>
    <property type="match status" value="1"/>
</dbReference>
<dbReference type="EMBL" id="NEVH01006736">
    <property type="protein sequence ID" value="PNF36719.1"/>
    <property type="molecule type" value="Genomic_DNA"/>
</dbReference>
<dbReference type="InterPro" id="IPR005135">
    <property type="entry name" value="Endo/exonuclease/phosphatase"/>
</dbReference>
<dbReference type="PANTHER" id="PTHR33395:SF22">
    <property type="entry name" value="REVERSE TRANSCRIPTASE DOMAIN-CONTAINING PROTEIN"/>
    <property type="match status" value="1"/>
</dbReference>
<evidence type="ECO:0000259" key="2">
    <source>
        <dbReference type="Pfam" id="PF03372"/>
    </source>
</evidence>
<dbReference type="GO" id="GO:0031012">
    <property type="term" value="C:extracellular matrix"/>
    <property type="evidence" value="ECO:0007669"/>
    <property type="project" value="TreeGrafter"/>
</dbReference>
<dbReference type="GO" id="GO:0061343">
    <property type="term" value="P:cell adhesion involved in heart morphogenesis"/>
    <property type="evidence" value="ECO:0007669"/>
    <property type="project" value="TreeGrafter"/>
</dbReference>
<dbReference type="PANTHER" id="PTHR33395">
    <property type="entry name" value="TRANSCRIPTASE, PUTATIVE-RELATED-RELATED"/>
    <property type="match status" value="1"/>
</dbReference>
<name>A0A2J7R7B6_9NEOP</name>
<gene>
    <name evidence="3" type="ORF">B7P43_G12352</name>
</gene>
<dbReference type="GO" id="GO:0007508">
    <property type="term" value="P:larval heart development"/>
    <property type="evidence" value="ECO:0007669"/>
    <property type="project" value="TreeGrafter"/>
</dbReference>
<evidence type="ECO:0000313" key="3">
    <source>
        <dbReference type="EMBL" id="PNF36719.1"/>
    </source>
</evidence>
<keyword evidence="4" id="KW-1185">Reference proteome</keyword>
<dbReference type="Gene3D" id="3.60.10.10">
    <property type="entry name" value="Endonuclease/exonuclease/phosphatase"/>
    <property type="match status" value="1"/>
</dbReference>
<dbReference type="OrthoDB" id="7415700at2759"/>
<dbReference type="SUPFAM" id="SSF56219">
    <property type="entry name" value="DNase I-like"/>
    <property type="match status" value="1"/>
</dbReference>
<evidence type="ECO:0000313" key="4">
    <source>
        <dbReference type="Proteomes" id="UP000235965"/>
    </source>
</evidence>
<sequence>MRISVTLLAFFIKTLRGLRTKQLEFYDNVCASNYHIICLSETWLNDLCYDHNLFPNQYTVYRSDRPYINKARGGGVLTAITASLGPCSPRYDLELCSECVWVEVSTADGINMLIGNHYFSPDTKPEVITAYFRQLENNLDTNSTRVMLLGDFNAPGFNWENGTPLSGCHYYSKLKGDSIYTPTCFLGLRQCVEAVDTVNMLDLVFANFTDLKSVPADSGLVAPDLYHPPLNIDVLLPKVNSNLNCEFSYQNFAAGNYALLYNILSTYDWSSVYETSSVDVAVASLSVAVRSAMEQAIPCGYRCKSKFPNWFSYTLRHYIIKKNYFHRRFKKNPSDYFYGRKHRSGSIHLEADDTHLVQPEAVADAFAKHFQSVYNNHCCKVIHPLSKSSELLSLAPVSDADVYKAIKRLKPSNSVGLDGIPGFIIKGCAASVSDSDVIKAIKPLRPSKDVDVFGARNVLPKRFWCLHFIMVRGFEYAKDPESYTSGSVATGRAFLAGQVKG</sequence>
<accession>A0A2J7R7B6</accession>
<dbReference type="Proteomes" id="UP000235965">
    <property type="component" value="Unassembled WGS sequence"/>
</dbReference>
<keyword evidence="1" id="KW-0732">Signal</keyword>
<feature type="chain" id="PRO_5014412997" description="Endonuclease/exonuclease/phosphatase domain-containing protein" evidence="1">
    <location>
        <begin position="18"/>
        <end position="501"/>
    </location>
</feature>
<dbReference type="InterPro" id="IPR036691">
    <property type="entry name" value="Endo/exonu/phosph_ase_sf"/>
</dbReference>
<proteinExistence type="predicted"/>
<reference evidence="3 4" key="1">
    <citation type="submission" date="2017-12" db="EMBL/GenBank/DDBJ databases">
        <title>Hemimetabolous genomes reveal molecular basis of termite eusociality.</title>
        <authorList>
            <person name="Harrison M.C."/>
            <person name="Jongepier E."/>
            <person name="Robertson H.M."/>
            <person name="Arning N."/>
            <person name="Bitard-Feildel T."/>
            <person name="Chao H."/>
            <person name="Childers C.P."/>
            <person name="Dinh H."/>
            <person name="Doddapaneni H."/>
            <person name="Dugan S."/>
            <person name="Gowin J."/>
            <person name="Greiner C."/>
            <person name="Han Y."/>
            <person name="Hu H."/>
            <person name="Hughes D.S.T."/>
            <person name="Huylmans A.-K."/>
            <person name="Kemena C."/>
            <person name="Kremer L.P.M."/>
            <person name="Lee S.L."/>
            <person name="Lopez-Ezquerra A."/>
            <person name="Mallet L."/>
            <person name="Monroy-Kuhn J.M."/>
            <person name="Moser A."/>
            <person name="Murali S.C."/>
            <person name="Muzny D.M."/>
            <person name="Otani S."/>
            <person name="Piulachs M.-D."/>
            <person name="Poelchau M."/>
            <person name="Qu J."/>
            <person name="Schaub F."/>
            <person name="Wada-Katsumata A."/>
            <person name="Worley K.C."/>
            <person name="Xie Q."/>
            <person name="Ylla G."/>
            <person name="Poulsen M."/>
            <person name="Gibbs R.A."/>
            <person name="Schal C."/>
            <person name="Richards S."/>
            <person name="Belles X."/>
            <person name="Korb J."/>
            <person name="Bornberg-Bauer E."/>
        </authorList>
    </citation>
    <scope>NUCLEOTIDE SEQUENCE [LARGE SCALE GENOMIC DNA]</scope>
    <source>
        <tissue evidence="3">Whole body</tissue>
    </source>
</reference>
<organism evidence="3 4">
    <name type="scientific">Cryptotermes secundus</name>
    <dbReference type="NCBI Taxonomy" id="105785"/>
    <lineage>
        <taxon>Eukaryota</taxon>
        <taxon>Metazoa</taxon>
        <taxon>Ecdysozoa</taxon>
        <taxon>Arthropoda</taxon>
        <taxon>Hexapoda</taxon>
        <taxon>Insecta</taxon>
        <taxon>Pterygota</taxon>
        <taxon>Neoptera</taxon>
        <taxon>Polyneoptera</taxon>
        <taxon>Dictyoptera</taxon>
        <taxon>Blattodea</taxon>
        <taxon>Blattoidea</taxon>
        <taxon>Termitoidae</taxon>
        <taxon>Kalotermitidae</taxon>
        <taxon>Cryptotermitinae</taxon>
        <taxon>Cryptotermes</taxon>
    </lineage>
</organism>
<dbReference type="GO" id="GO:0003824">
    <property type="term" value="F:catalytic activity"/>
    <property type="evidence" value="ECO:0007669"/>
    <property type="project" value="InterPro"/>
</dbReference>
<comment type="caution">
    <text evidence="3">The sequence shown here is derived from an EMBL/GenBank/DDBJ whole genome shotgun (WGS) entry which is preliminary data.</text>
</comment>
<protein>
    <recommendedName>
        <fullName evidence="2">Endonuclease/exonuclease/phosphatase domain-containing protein</fullName>
    </recommendedName>
</protein>
<evidence type="ECO:0000256" key="1">
    <source>
        <dbReference type="SAM" id="SignalP"/>
    </source>
</evidence>
<feature type="signal peptide" evidence="1">
    <location>
        <begin position="1"/>
        <end position="17"/>
    </location>
</feature>
<dbReference type="AlphaFoldDB" id="A0A2J7R7B6"/>
<feature type="domain" description="Endonuclease/exonuclease/phosphatase" evidence="2">
    <location>
        <begin position="33"/>
        <end position="164"/>
    </location>
</feature>
<dbReference type="InParanoid" id="A0A2J7R7B6"/>